<dbReference type="Proteomes" id="UP000054516">
    <property type="component" value="Unassembled WGS sequence"/>
</dbReference>
<gene>
    <name evidence="1" type="ORF">SAMD00023353_0401530</name>
</gene>
<dbReference type="OMA" id="MSRSGTH"/>
<reference evidence="1" key="1">
    <citation type="submission" date="2016-03" db="EMBL/GenBank/DDBJ databases">
        <title>Draft genome sequence of Rosellinia necatrix.</title>
        <authorList>
            <person name="Kanematsu S."/>
        </authorList>
    </citation>
    <scope>NUCLEOTIDE SEQUENCE [LARGE SCALE GENOMIC DNA]</scope>
    <source>
        <strain evidence="1">W97</strain>
    </source>
</reference>
<accession>A0A1S7UIU6</accession>
<dbReference type="EMBL" id="DF977449">
    <property type="protein sequence ID" value="GAP83148.2"/>
    <property type="molecule type" value="Genomic_DNA"/>
</dbReference>
<sequence>MDDKGMSYINQPTQDRLFASVDRGWAASSTGIENTMAGNPPLATNFPMLTTADGGMLSQQDPMSAPPELYAHSMPWGPPTDMASAPFSEMPGAATHIQGPHARSQSFDDTGLSAPLFWGDSKPYEVMSYPQVQTPNSIASNYFPSPTTPNVQATLSYSQNGGSCPYFPVCVQALTSLHNAPIQPPASFEHIQNITTKAMDGCLLTLSCPSCFVGHRGFTITMLIATIMLKLSSLYRSAALLYPEVGSAMPILEGSSGSSSNAITLGGYHVGPELSTWLKIEMLAREVHKLGGAFDSLRINCTSLLEEQEFTKILIDCIGRDIDSTEQAVRQRRTPPGAHFDNACGI</sequence>
<organism evidence="1">
    <name type="scientific">Rosellinia necatrix</name>
    <name type="common">White root-rot fungus</name>
    <dbReference type="NCBI Taxonomy" id="77044"/>
    <lineage>
        <taxon>Eukaryota</taxon>
        <taxon>Fungi</taxon>
        <taxon>Dikarya</taxon>
        <taxon>Ascomycota</taxon>
        <taxon>Pezizomycotina</taxon>
        <taxon>Sordariomycetes</taxon>
        <taxon>Xylariomycetidae</taxon>
        <taxon>Xylariales</taxon>
        <taxon>Xylariaceae</taxon>
        <taxon>Rosellinia</taxon>
    </lineage>
</organism>
<evidence type="ECO:0000313" key="2">
    <source>
        <dbReference type="Proteomes" id="UP000054516"/>
    </source>
</evidence>
<name>A0A1S7UIU6_ROSNE</name>
<dbReference type="AlphaFoldDB" id="A0A1S7UIU6"/>
<dbReference type="OrthoDB" id="5069333at2759"/>
<keyword evidence="2" id="KW-1185">Reference proteome</keyword>
<proteinExistence type="predicted"/>
<evidence type="ECO:0000313" key="1">
    <source>
        <dbReference type="EMBL" id="GAP83148.2"/>
    </source>
</evidence>
<dbReference type="STRING" id="77044.A0A1S7UIU6"/>
<protein>
    <submittedName>
        <fullName evidence="1">Putative transcription factor</fullName>
    </submittedName>
</protein>